<evidence type="ECO:0000313" key="2">
    <source>
        <dbReference type="EMBL" id="PFG30351.1"/>
    </source>
</evidence>
<dbReference type="InterPro" id="IPR034660">
    <property type="entry name" value="DinB/YfiT-like"/>
</dbReference>
<dbReference type="Gene3D" id="1.20.120.450">
    <property type="entry name" value="dinb family like domain"/>
    <property type="match status" value="1"/>
</dbReference>
<protein>
    <submittedName>
        <fullName evidence="2">Uncharacterized protein DUF664</fullName>
    </submittedName>
</protein>
<comment type="caution">
    <text evidence="2">The sequence shown here is derived from an EMBL/GenBank/DDBJ whole genome shotgun (WGS) entry which is preliminary data.</text>
</comment>
<evidence type="ECO:0000313" key="3">
    <source>
        <dbReference type="Proteomes" id="UP000221369"/>
    </source>
</evidence>
<reference evidence="2 3" key="1">
    <citation type="submission" date="2017-10" db="EMBL/GenBank/DDBJ databases">
        <title>Sequencing the genomes of 1000 actinobacteria strains.</title>
        <authorList>
            <person name="Klenk H.-P."/>
        </authorList>
    </citation>
    <scope>NUCLEOTIDE SEQUENCE [LARGE SCALE GENOMIC DNA]</scope>
    <source>
        <strain evidence="2 3">DSM 21798</strain>
    </source>
</reference>
<name>A0A2A9DVJ0_9MICO</name>
<dbReference type="RefSeq" id="WP_245836227.1">
    <property type="nucleotide sequence ID" value="NZ_PDJE01000001.1"/>
</dbReference>
<dbReference type="EMBL" id="PDJE01000001">
    <property type="protein sequence ID" value="PFG30351.1"/>
    <property type="molecule type" value="Genomic_DNA"/>
</dbReference>
<proteinExistence type="predicted"/>
<feature type="region of interest" description="Disordered" evidence="1">
    <location>
        <begin position="1"/>
        <end position="22"/>
    </location>
</feature>
<keyword evidence="3" id="KW-1185">Reference proteome</keyword>
<dbReference type="InterPro" id="IPR007061">
    <property type="entry name" value="MST-like"/>
</dbReference>
<evidence type="ECO:0000256" key="1">
    <source>
        <dbReference type="SAM" id="MobiDB-lite"/>
    </source>
</evidence>
<dbReference type="AlphaFoldDB" id="A0A2A9DVJ0"/>
<gene>
    <name evidence="2" type="ORF">ATJ78_1280</name>
</gene>
<sequence length="177" mass="19971">MQEDALRERGTNAEDSVSGSSEEIVDAMRSRVTELIDHYRAALQSSLDGLTEDEAKTRLVPSKTTLLGLVKHATYLEGFYFNRALTNRSFADIGIASTPDRSFTVTKADTIASVQQAYERRCQESRERIAELTFDASVHGDKPRAVWAIHLQMLRELAQHTGHADILREQVLDRRPR</sequence>
<organism evidence="2 3">
    <name type="scientific">Paramicrobacterium agarici</name>
    <dbReference type="NCBI Taxonomy" id="630514"/>
    <lineage>
        <taxon>Bacteria</taxon>
        <taxon>Bacillati</taxon>
        <taxon>Actinomycetota</taxon>
        <taxon>Actinomycetes</taxon>
        <taxon>Micrococcales</taxon>
        <taxon>Microbacteriaceae</taxon>
        <taxon>Paramicrobacterium</taxon>
    </lineage>
</organism>
<dbReference type="Pfam" id="PF04978">
    <property type="entry name" value="MST"/>
    <property type="match status" value="1"/>
</dbReference>
<dbReference type="SUPFAM" id="SSF109854">
    <property type="entry name" value="DinB/YfiT-like putative metalloenzymes"/>
    <property type="match status" value="1"/>
</dbReference>
<feature type="compositionally biased region" description="Basic and acidic residues" evidence="1">
    <location>
        <begin position="1"/>
        <end position="12"/>
    </location>
</feature>
<dbReference type="Proteomes" id="UP000221369">
    <property type="component" value="Unassembled WGS sequence"/>
</dbReference>
<accession>A0A2A9DVJ0</accession>